<evidence type="ECO:0000256" key="1">
    <source>
        <dbReference type="SAM" id="MobiDB-lite"/>
    </source>
</evidence>
<dbReference type="EMBL" id="PYOY01000004">
    <property type="protein sequence ID" value="PSX07691.1"/>
    <property type="molecule type" value="Genomic_DNA"/>
</dbReference>
<reference evidence="4 5" key="1">
    <citation type="submission" date="2018-01" db="EMBL/GenBank/DDBJ databases">
        <title>Whole genome sequencing of Histamine producing bacteria.</title>
        <authorList>
            <person name="Butler K."/>
        </authorList>
    </citation>
    <scope>NUCLEOTIDE SEQUENCE [LARGE SCALE GENOMIC DNA]</scope>
    <source>
        <strain evidence="4 5">A2-1</strain>
    </source>
</reference>
<dbReference type="Gene3D" id="2.60.40.10">
    <property type="entry name" value="Immunoglobulins"/>
    <property type="match status" value="1"/>
</dbReference>
<feature type="region of interest" description="Disordered" evidence="1">
    <location>
        <begin position="234"/>
        <end position="254"/>
    </location>
</feature>
<proteinExistence type="predicted"/>
<dbReference type="SUPFAM" id="SSF75011">
    <property type="entry name" value="3-carboxy-cis,cis-mucoante lactonizing enzyme"/>
    <property type="match status" value="1"/>
</dbReference>
<dbReference type="RefSeq" id="WP_045083196.1">
    <property type="nucleotide sequence ID" value="NZ_JZSY01000005.1"/>
</dbReference>
<organism evidence="4 5">
    <name type="scientific">Photobacterium angustum</name>
    <dbReference type="NCBI Taxonomy" id="661"/>
    <lineage>
        <taxon>Bacteria</taxon>
        <taxon>Pseudomonadati</taxon>
        <taxon>Pseudomonadota</taxon>
        <taxon>Gammaproteobacteria</taxon>
        <taxon>Vibrionales</taxon>
        <taxon>Vibrionaceae</taxon>
        <taxon>Photobacterium</taxon>
    </lineage>
</organism>
<gene>
    <name evidence="4" type="ORF">C0W41_10635</name>
</gene>
<feature type="region of interest" description="Disordered" evidence="1">
    <location>
        <begin position="2592"/>
        <end position="2612"/>
    </location>
</feature>
<sequence>MLSDIIKLTLTVLTILAFSLFSKSVFSLPLEDYSESNSANLERVVLVDSHISMSPEFEKLSLRHEKINSIDDVINLLKSDTNVVDIFSHGKAGEIKFGKDVITLNNINQYKNKIQHIGHKLGSHGVINFLACDLGNNEEGINLLDQFSKLANVTVLASNDKTGSSLKGGDWDLELLFGDNSFSFTPFPEYLQYTDILDLDSDNDGILDVDEGCSVNSADTNLFTNGSLDGTVGQNSTPTPWLKSNSPDTDNGTGCTGGMSNCGTTPTISNDGGTWVSIASNDSGFSEMIYQSVNLEANELYTITFEQANFGVDKGPGYLGSGSIQVLYKVGSDPMTQLALSDEMTLGTNWQQQTFTFTPSVTGSYLIIFKNANTVNTTLSIDGISISGGSSSSTCTGQDTDNDGTPDHLDTDSDGDSCNDAIEAGFTDANGDGEVDGTGYDADGKVTGSDGYTTPADTDNSGTGDHLESGVAVCLTDSLLEADYDFGDLFDDGTSATPSTLLMSNGARHKYIPGGTTSDVIVNSNLSPPVNGITWTYENMPNNSNANGGNNNDMLVINNNLLAQGANFSGGGGHDRLVLGYDQTMYTVVPQGTGAWRVTWPNGRFLNLNNVEEILYGNVVNQVSNPIYLGNIKPDTESGTYQSLNANQDDNNDGDNSTGSGDEDAYQNTSHSIPSDNFSISIPCNDHDGDQDLGATVYGWVDFNSNQQFESSEYAQAVCNDSNDNSTGSASLSWSGLSGVENGDQFFRLRITSQVLPTDIVSTTWDERASGVVDDGEVEDHILTIINAPTPSIEEDSGPDADYGDAPDGVDLENGYALSQYQTLDANNGAKHIIDSVICLGTATGSECGTHISADVDGNSDINAASDTFDDGVQFNPNNADISPSSNNILITNHYANDVDITLSNEVVITASASGFVSLWIDLNQDGDWEDTVNGQSELITTSAVNSGTNALSFSLPSSVVHGETYARIRYATDAAEIASPTGEASDGEVEDYLVSIAAPPLSLGSCEQGLIINGGFDIPTGTPSEGLTNEYFKEENVPGWSIGAESPSSFTSYDWSLNGNLVQSRDKYGPGNASTPAGGKIAELNTLIPQMYYQDIVTTPGQEITWGFYWSPRRKISGGNQQAELRIGEPGSLTQIQLTDVKSSTDVGYIYYSGSYTVPAGQYITRVALLPLQWASDGEGNLVDGVTVGCATDYDYGDAPDTGTADYSSLLTSNGPRHSFSANLYLGETAPDIEDGSLQNASATADDISSSNDEDAIAGLGLYDSSASLSFSQLVHNTTSSNAYFYAWVDWDKNGKFERDEFIEGGTESGDAILVADAQTSVNMVWSSLPSLTSGENFVLRLRISDQLLADGAASSSAEDPRSLGLAGIGEVEDHQIEVSPDFTQNNTLTCASSSQALTGAEISELPNYTSFGGVSIVGDELHSTPASGSHPAKRFELEILAPGQQFSYPVGIEAEFRLKNFNSGDGDFLFWLTDHNNMNGVLIADVENQFIAWVGKDAGWNGANSEISGFTNSTVNQFGTVAGSLSSTVFKRYRISMYVQADLSTTIQLTAMNDDGSLIEQSPIFVGARTLDPSQGIWLAHTSHNNDPSSQRYIFGGMSMVISDASGCDYGDAPDAVTGVSQGNYETLSINGGPSHVIDEVIYLGSEAPDGDTDGFHDGSDIGLNASDDDTKGSAPDDEDGVATPIVVETLSPSITVSCNDFSAGSGDLGAIVHGWLDANRNGEFEESEYASQVCDDNSSTQQGSAELSWSGLSLVSGESYLRLRITDDALTDSVIGDDRDERAYGSAVNGEVEDHQITINVDIDYGDAPDNGDPADNNSGDYNTLLVSNGPQHQIPISGSVAYLGTIPPDGDDGTLQNSLANADDTNEVSPGVDDEDAINMSLTIPSFSTSYSLPIACNGNNAQVFGWIDINNNGVFESALNEQATGTCLDVVPATDGSVTLNWAGWDTNNLVISDTVMRLRIVPDDQFTNVDEVLTSVDERSTADAIGGEIEDHIVEIVRQGDYGDSPISYEELNKEPAVHTTGDYYLGSSIDEEQGRWSVSDGDDLSVDDDGNGDDEDGVTFALYKGVVGDSSITWNSSSIAVETSEDGYVSIWVDWQNDGQFTESDDDIVLDWAVDKGSNIYRMSIPGSVGNGTYWARVRFCKDSGECNTISGHAATGEVEDSQVTVGPVTCLALGDQFEIPPSSNSSILGTTNEVIVTPNAGMQRGAFWTQNRFDMNSEFRLRFGIYLGDRDGNGADGVVFVMHNDPSGTGALGVVGSGLGAQNIQNSFGVEFDTFENGAGANDLGNQSDHTAIMIPSTSNLSSVPGTSVHALSNIENDRYYEVIFDWDPVSQNFEYYFDGDLYDSLNIDLVNTYFGGSNLIYYGMTGSTGGFQNLQKICVIEQDITFFANDLGDAPDDGTSNTFATLLDSNGPVHEIGMENTLYLGDVKPDMDSGLLQNTDANADDNTDTSGTSSGNDEDAVQPNTVFDSSKSNFTLDVKCNDNNTGVDLNGTVHGWIDFNGNNIFEASEYSSRPCVDNDLSGPGGALLSWIGISNVQEGDSYVRLRIANNDLPQDLGPTIRDERSGGTVVNGEVEDHKINFSEESDYGDAPDSYHTLESNNGARHGLGTNRYDLYLGTTPPDADNDGFVNGVDVSTNAMDDDDNDTSGITTNVSDEDASPGLPGLFLDSTDYEFDVSCNDTKDGQDLGANVYAWVDFDANNQFDSSNNEYATAACVDGSATLSFSGFTISATSQITFSRIRITTDTLDAEGYQGFASDGEVEDFTVVIGHRISGKVFIDENNDTTYGANHPTYNGTFDNGEAPIPGVTITLYNRTPGNESCQSIQTDADGNYSLAALEGGLYTIFETAGETVPSPSVCPPAEVMPTQQQLLDGLLPTSTIQDPENYTSSSANQIVINNPIFASVQDQNFADFYAPPFNACDADGYLTLRNTANDAALYSVDLLTGGSEVLDDDLTDAGYLQVGYRISTDHILGDVSSNNNPVIALIDGDYQVHYLKVILDNNFNVSFNQVDITDDGLMYMTGGAFSQFKVFDVNPSSPNYLNQHASYNLASKFGAADVAINPLNNVMYGVLRDGTVKRYDLDNNTELTSGRITHITNSETENDVRRSYGSNDFGSGYGAVYFDLGGTMYAVNNGAYTKPGGTNNDPKAPIVSVPIGNEPKNITGTARDYEGTINSSLGFTMTSNDGARCRFAPLPLDYGDASSDYIVTSDDGGPEHITRNNDVWLGDNRPDNDDDGVNSIGADNDDSIGSTPDDEDAFSNQVRVFVNAGAAEITVPFTNNSGSEATIFAWVDFNGANGFSDDLRAQATISAGETTGDKTLTWTGLTGVQAGDTYLRLRICTGGDLNCGTVGGRATDGEVEDHLAKVIEGLIPSSVCDGIYQTSSANTTSYDLDLIDITSLPYGTLNQASAISGFDNLNALAHTTNGRMFYASSIDGSDQLHIIMLDKDGNAVDLGLPIASEDISIVDVQTGAVTNVTTNNPVTAPSSLIASLGTMDDAREQLYFGHPQSGQILVVNVNTLEVNAVSLILPDLGMSAGGGYTLPFDSDWAYDPTTQLIYATEMEFGVLYNINPSTGSIGAVSLDFGTINPKVESYGLIVSDDGLLYALVDGEYDSDGNGILDTTGKAIYQINIQSQKALLMGPINGAVSTNSDADGCINPARDFGDADSGFGDASHYYSDDDNNGVTDYLLGEAWDSEFFAHTSTTAQADSLNGLIDEDGVIIDGALLAGTNVVSVTSNNAGQLYAWLDYGNGGSFDDSEQVIATALPAAGTHAVDLVVDGAKLGTYSGPATLRFRFCKEANHCDKFNDSELGKIAETGEVEDYYIWLTADEIVAESCENVVISHGSSGNFELYQLLPEQQPFDTISIGQPSISTLPSYNSLNALGQHPTSHLIYGTVMDTSSSDKEIHLLVTDQDMTNVVDLGTIVSLQAQTLDHQLVGAVSFTKNQLLSRMVGGLNIQVPSRGDVDPSGEFLYVHHDNWQQMIRIHLINRTFEIVEFDTAVNGMGGDMAFASDGFLYNPDLPNSTLYKLDITNMQRSSIAIQWNGYSAPQAGGGIGGVFMDNGLFMYAIANSGNHDLDGNGTAEYTGSAMYRINTVTGVAKPIAALVDEYPNSLDAAGCMVSADYGDSSYVDAKAGHFFYDGNSNGIADFRLGLEIDPELAQAFSADATGDDLLELDDEDGVVVPESIVVETLTTLKVTVTDEISSPNLMLYVWVDLNGKDGYEGNNELVYSQSVTNGENDVQITLNAKLTDGHNGKTTMRLRLCDTTDGGDCNEPDDASLGDIAPNGEVEDYEFTLINQILLRGFVFEDNGLGGVTAHDGIKAGSEKGLSGFIVKAIYRGAATTNYSNNDVLATTRTRGNGSYELLLPVEIAEEQVDLIVESQARWLDISESDVSSEAEVEGTTQFDTTMEVTPLAGSVIENLNFGKVRQPIIDTDNYGEFEPGQFVEFAHRFKYYTLGSVDFTESIVEVAPANDAWTIALYQDANCNGAIDTSEAIINTTVSLATFNETDNDICIVSRIYIPENAPLNSIFNYDLVATMSFSGSSYPDLSVKDNDTVKVSFKGAGQLTIKKYVTNISGDNIKGISNLGKPNDILEYEIQFMNHGSDDIRSVEIFDFTPAYTELEGTMNACIGSLPSGVTCQVFADDGSAVSGYEGRLKWVLDGILKPGDEGYVTYRVKIK</sequence>
<feature type="domain" description="GEVED" evidence="3">
    <location>
        <begin position="1908"/>
        <end position="2000"/>
    </location>
</feature>
<feature type="domain" description="DUF4347" evidence="2">
    <location>
        <begin position="66"/>
        <end position="180"/>
    </location>
</feature>
<dbReference type="InterPro" id="IPR013320">
    <property type="entry name" value="ConA-like_dom_sf"/>
</dbReference>
<evidence type="ECO:0000259" key="2">
    <source>
        <dbReference type="Pfam" id="PF14252"/>
    </source>
</evidence>
<dbReference type="InterPro" id="IPR025592">
    <property type="entry name" value="DUF4347"/>
</dbReference>
<accession>A0A855SCM1</accession>
<dbReference type="SUPFAM" id="SSF50978">
    <property type="entry name" value="WD40 repeat-like"/>
    <property type="match status" value="1"/>
</dbReference>
<feature type="domain" description="GEVED" evidence="3">
    <location>
        <begin position="2699"/>
        <end position="2775"/>
    </location>
</feature>
<dbReference type="Gene3D" id="2.60.120.260">
    <property type="entry name" value="Galactose-binding domain-like"/>
    <property type="match status" value="1"/>
</dbReference>
<dbReference type="SUPFAM" id="SSF49478">
    <property type="entry name" value="Cna protein B-type domain"/>
    <property type="match status" value="1"/>
</dbReference>
<dbReference type="SUPFAM" id="SSF49785">
    <property type="entry name" value="Galactose-binding domain-like"/>
    <property type="match status" value="1"/>
</dbReference>
<dbReference type="Pfam" id="PF14252">
    <property type="entry name" value="DUF4347"/>
    <property type="match status" value="1"/>
</dbReference>
<evidence type="ECO:0000259" key="3">
    <source>
        <dbReference type="Pfam" id="PF20009"/>
    </source>
</evidence>
<protein>
    <submittedName>
        <fullName evidence="4">DUF4347 domain-containing protein</fullName>
    </submittedName>
</protein>
<feature type="region of interest" description="Disordered" evidence="1">
    <location>
        <begin position="388"/>
        <end position="464"/>
    </location>
</feature>
<feature type="domain" description="GEVED" evidence="3">
    <location>
        <begin position="1285"/>
        <end position="1378"/>
    </location>
</feature>
<dbReference type="Pfam" id="PF18483">
    <property type="entry name" value="Lectin_L-type_dom"/>
    <property type="match status" value="1"/>
</dbReference>
<dbReference type="InterPro" id="IPR036322">
    <property type="entry name" value="WD40_repeat_dom_sf"/>
</dbReference>
<feature type="region of interest" description="Disordered" evidence="1">
    <location>
        <begin position="3215"/>
        <end position="3263"/>
    </location>
</feature>
<dbReference type="Proteomes" id="UP000241440">
    <property type="component" value="Unassembled WGS sequence"/>
</dbReference>
<evidence type="ECO:0000313" key="4">
    <source>
        <dbReference type="EMBL" id="PSX07691.1"/>
    </source>
</evidence>
<feature type="domain" description="GEVED" evidence="3">
    <location>
        <begin position="697"/>
        <end position="783"/>
    </location>
</feature>
<dbReference type="SUPFAM" id="SSF49899">
    <property type="entry name" value="Concanavalin A-like lectins/glucanases"/>
    <property type="match status" value="1"/>
</dbReference>
<feature type="domain" description="GEVED" evidence="3">
    <location>
        <begin position="2095"/>
        <end position="2171"/>
    </location>
</feature>
<feature type="domain" description="GEVED" evidence="3">
    <location>
        <begin position="1715"/>
        <end position="1801"/>
    </location>
</feature>
<feature type="domain" description="GEVED" evidence="3">
    <location>
        <begin position="4221"/>
        <end position="4305"/>
    </location>
</feature>
<feature type="region of interest" description="Disordered" evidence="1">
    <location>
        <begin position="2443"/>
        <end position="2476"/>
    </location>
</feature>
<name>A0A855SCM1_PHOAN</name>
<feature type="region of interest" description="Disordered" evidence="1">
    <location>
        <begin position="639"/>
        <end position="672"/>
    </location>
</feature>
<feature type="compositionally biased region" description="Polar residues" evidence="1">
    <location>
        <begin position="639"/>
        <end position="648"/>
    </location>
</feature>
<dbReference type="Gene3D" id="2.60.120.200">
    <property type="match status" value="1"/>
</dbReference>
<dbReference type="InterPro" id="IPR056573">
    <property type="entry name" value="Lectin_L-type_dom"/>
</dbReference>
<comment type="caution">
    <text evidence="4">The sequence shown here is derived from an EMBL/GenBank/DDBJ whole genome shotgun (WGS) entry which is preliminary data.</text>
</comment>
<evidence type="ECO:0000313" key="5">
    <source>
        <dbReference type="Proteomes" id="UP000241440"/>
    </source>
</evidence>
<feature type="domain" description="GEVED" evidence="3">
    <location>
        <begin position="3752"/>
        <end position="3834"/>
    </location>
</feature>
<dbReference type="InterPro" id="IPR008979">
    <property type="entry name" value="Galactose-bd-like_sf"/>
</dbReference>
<feature type="compositionally biased region" description="Polar residues" evidence="1">
    <location>
        <begin position="450"/>
        <end position="463"/>
    </location>
</feature>
<feature type="domain" description="GEVED" evidence="3">
    <location>
        <begin position="917"/>
        <end position="995"/>
    </location>
</feature>
<dbReference type="Pfam" id="PF20009">
    <property type="entry name" value="GEVED"/>
    <property type="match status" value="11"/>
</dbReference>
<dbReference type="CDD" id="cd01951">
    <property type="entry name" value="lectin_L-type"/>
    <property type="match status" value="1"/>
</dbReference>
<dbReference type="InterPro" id="IPR013783">
    <property type="entry name" value="Ig-like_fold"/>
</dbReference>
<feature type="domain" description="GEVED" evidence="3">
    <location>
        <begin position="3296"/>
        <end position="3372"/>
    </location>
</feature>
<feature type="domain" description="GEVED" evidence="3">
    <location>
        <begin position="2502"/>
        <end position="2589"/>
    </location>
</feature>
<dbReference type="InterPro" id="IPR045474">
    <property type="entry name" value="GEVED"/>
</dbReference>
<feature type="region of interest" description="Disordered" evidence="1">
    <location>
        <begin position="1650"/>
        <end position="1682"/>
    </location>
</feature>